<accession>A0A9E4T6M5</accession>
<organism evidence="2 3">
    <name type="scientific">Candidatus Thiodiazotropha taylori</name>
    <dbReference type="NCBI Taxonomy" id="2792791"/>
    <lineage>
        <taxon>Bacteria</taxon>
        <taxon>Pseudomonadati</taxon>
        <taxon>Pseudomonadota</taxon>
        <taxon>Gammaproteobacteria</taxon>
        <taxon>Chromatiales</taxon>
        <taxon>Sedimenticolaceae</taxon>
        <taxon>Candidatus Thiodiazotropha</taxon>
    </lineage>
</organism>
<proteinExistence type="predicted"/>
<evidence type="ECO:0000313" key="3">
    <source>
        <dbReference type="Proteomes" id="UP000886667"/>
    </source>
</evidence>
<sequence length="160" mass="17812">MNEYANTLIKLLSTFILSLFAGLTYAELTLSEEQMKELEISGKHQELIVDGVVEIIWNERCLVSGCRGQGCKLHIETAVIQDRIYIDGSVGRCEYSGQCAACIPSQTTKILSNLPKGRYQAFTSTTRDPFNFTRLPNNLPEISSKPNNTHQPSPAHGSEY</sequence>
<protein>
    <submittedName>
        <fullName evidence="2">Uncharacterized protein</fullName>
    </submittedName>
</protein>
<gene>
    <name evidence="2" type="ORF">JAZ07_22165</name>
</gene>
<evidence type="ECO:0000256" key="1">
    <source>
        <dbReference type="SAM" id="MobiDB-lite"/>
    </source>
</evidence>
<name>A0A9E4T6M5_9GAMM</name>
<comment type="caution">
    <text evidence="2">The sequence shown here is derived from an EMBL/GenBank/DDBJ whole genome shotgun (WGS) entry which is preliminary data.</text>
</comment>
<dbReference type="AlphaFoldDB" id="A0A9E4T6M5"/>
<dbReference type="Proteomes" id="UP000886667">
    <property type="component" value="Unassembled WGS sequence"/>
</dbReference>
<feature type="region of interest" description="Disordered" evidence="1">
    <location>
        <begin position="134"/>
        <end position="160"/>
    </location>
</feature>
<reference evidence="2" key="1">
    <citation type="journal article" date="2021" name="Proc. Natl. Acad. Sci. U.S.A.">
        <title>Global biogeography of chemosynthetic symbionts reveals both localized and globally distributed symbiont groups. .</title>
        <authorList>
            <person name="Osvatic J.T."/>
            <person name="Wilkins L.G.E."/>
            <person name="Leibrecht L."/>
            <person name="Leray M."/>
            <person name="Zauner S."/>
            <person name="Polzin J."/>
            <person name="Camacho Y."/>
            <person name="Gros O."/>
            <person name="van Gils J.A."/>
            <person name="Eisen J.A."/>
            <person name="Petersen J.M."/>
            <person name="Yuen B."/>
        </authorList>
    </citation>
    <scope>NUCLEOTIDE SEQUENCE</scope>
    <source>
        <strain evidence="2">MAGclacostrist064TRANS</strain>
    </source>
</reference>
<feature type="compositionally biased region" description="Polar residues" evidence="1">
    <location>
        <begin position="134"/>
        <end position="152"/>
    </location>
</feature>
<dbReference type="EMBL" id="JAEPCM010000843">
    <property type="protein sequence ID" value="MCG7949051.1"/>
    <property type="molecule type" value="Genomic_DNA"/>
</dbReference>
<evidence type="ECO:0000313" key="2">
    <source>
        <dbReference type="EMBL" id="MCG7949051.1"/>
    </source>
</evidence>